<name>A0A6G0TXL9_APHGL</name>
<dbReference type="AlphaFoldDB" id="A0A6G0TXL9"/>
<evidence type="ECO:0000313" key="1">
    <source>
        <dbReference type="EMBL" id="KAE9539689.1"/>
    </source>
</evidence>
<accession>A0A6G0TXL9</accession>
<dbReference type="Proteomes" id="UP000475862">
    <property type="component" value="Unassembled WGS sequence"/>
</dbReference>
<organism evidence="1 2">
    <name type="scientific">Aphis glycines</name>
    <name type="common">Soybean aphid</name>
    <dbReference type="NCBI Taxonomy" id="307491"/>
    <lineage>
        <taxon>Eukaryota</taxon>
        <taxon>Metazoa</taxon>
        <taxon>Ecdysozoa</taxon>
        <taxon>Arthropoda</taxon>
        <taxon>Hexapoda</taxon>
        <taxon>Insecta</taxon>
        <taxon>Pterygota</taxon>
        <taxon>Neoptera</taxon>
        <taxon>Paraneoptera</taxon>
        <taxon>Hemiptera</taxon>
        <taxon>Sternorrhyncha</taxon>
        <taxon>Aphidomorpha</taxon>
        <taxon>Aphidoidea</taxon>
        <taxon>Aphididae</taxon>
        <taxon>Aphidini</taxon>
        <taxon>Aphis</taxon>
        <taxon>Aphis</taxon>
    </lineage>
</organism>
<gene>
    <name evidence="1" type="ORF">AGLY_004941</name>
</gene>
<keyword evidence="2" id="KW-1185">Reference proteome</keyword>
<sequence>MSKSRKFAIDSRRGLKHTPVDNCLNWIKSNDSTLYWFRNSAKTLGFLSFLYETWYCTFRSIQGKMPLTKHKTILYDYWSRYQNIPIIARLRAKEEDLRICKRGRIRFNDISCLPTWHIIIGGFSPTPILITHHIPRIKSSNNPGNTKSSVPASHLRPNICIDGIVWINVSSSPETFILHKIILIGQRLTYFIIIVIQTYRKPYITFSTLN</sequence>
<comment type="caution">
    <text evidence="1">The sequence shown here is derived from an EMBL/GenBank/DDBJ whole genome shotgun (WGS) entry which is preliminary data.</text>
</comment>
<reference evidence="1 2" key="1">
    <citation type="submission" date="2019-08" db="EMBL/GenBank/DDBJ databases">
        <title>The genome of the soybean aphid Biotype 1, its phylome, world population structure and adaptation to the North American continent.</title>
        <authorList>
            <person name="Giordano R."/>
            <person name="Donthu R.K."/>
            <person name="Hernandez A.G."/>
            <person name="Wright C.L."/>
            <person name="Zimin A.V."/>
        </authorList>
    </citation>
    <scope>NUCLEOTIDE SEQUENCE [LARGE SCALE GENOMIC DNA]</scope>
    <source>
        <tissue evidence="1">Whole aphids</tissue>
    </source>
</reference>
<dbReference type="EMBL" id="VYZN01000014">
    <property type="protein sequence ID" value="KAE9539689.1"/>
    <property type="molecule type" value="Genomic_DNA"/>
</dbReference>
<proteinExistence type="predicted"/>
<protein>
    <submittedName>
        <fullName evidence="1">Uncharacterized protein</fullName>
    </submittedName>
</protein>
<evidence type="ECO:0000313" key="2">
    <source>
        <dbReference type="Proteomes" id="UP000475862"/>
    </source>
</evidence>